<protein>
    <submittedName>
        <fullName evidence="3">Uncharacterized protein</fullName>
    </submittedName>
</protein>
<dbReference type="PROSITE" id="PS00061">
    <property type="entry name" value="ADH_SHORT"/>
    <property type="match status" value="1"/>
</dbReference>
<dbReference type="Pfam" id="PF13561">
    <property type="entry name" value="adh_short_C2"/>
    <property type="match status" value="1"/>
</dbReference>
<reference evidence="3" key="1">
    <citation type="submission" date="2013-07" db="EMBL/GenBank/DDBJ databases">
        <title>The genome of Eucalyptus grandis.</title>
        <authorList>
            <person name="Schmutz J."/>
            <person name="Hayes R."/>
            <person name="Myburg A."/>
            <person name="Tuskan G."/>
            <person name="Grattapaglia D."/>
            <person name="Rokhsar D.S."/>
        </authorList>
    </citation>
    <scope>NUCLEOTIDE SEQUENCE</scope>
    <source>
        <tissue evidence="3">Leaf extractions</tissue>
    </source>
</reference>
<organism evidence="3">
    <name type="scientific">Eucalyptus grandis</name>
    <name type="common">Flooded gum</name>
    <dbReference type="NCBI Taxonomy" id="71139"/>
    <lineage>
        <taxon>Eukaryota</taxon>
        <taxon>Viridiplantae</taxon>
        <taxon>Streptophyta</taxon>
        <taxon>Embryophyta</taxon>
        <taxon>Tracheophyta</taxon>
        <taxon>Spermatophyta</taxon>
        <taxon>Magnoliopsida</taxon>
        <taxon>eudicotyledons</taxon>
        <taxon>Gunneridae</taxon>
        <taxon>Pentapetalae</taxon>
        <taxon>rosids</taxon>
        <taxon>malvids</taxon>
        <taxon>Myrtales</taxon>
        <taxon>Myrtaceae</taxon>
        <taxon>Myrtoideae</taxon>
        <taxon>Eucalypteae</taxon>
        <taxon>Eucalyptus</taxon>
    </lineage>
</organism>
<gene>
    <name evidence="3" type="ORF">EUGRSUZ_K02600</name>
</gene>
<dbReference type="EMBL" id="KK198763">
    <property type="protein sequence ID" value="KCW48987.1"/>
    <property type="molecule type" value="Genomic_DNA"/>
</dbReference>
<dbReference type="Gramene" id="KCW48987">
    <property type="protein sequence ID" value="KCW48987"/>
    <property type="gene ID" value="EUGRSUZ_K02600"/>
</dbReference>
<dbReference type="SUPFAM" id="SSF51735">
    <property type="entry name" value="NAD(P)-binding Rossmann-fold domains"/>
    <property type="match status" value="1"/>
</dbReference>
<sequence length="184" mass="19389">MAIVTGGPSGIGASAGRLFQENGACWAKELATSIVTSHEEDVCNLVDTTVAEHRKLDIMYSNGGVMDNLAVRSILDRTKTELDKLFEVNVACTSVAGLATHAYAASKYAILGLVRNLAAELRKHGIRANCVSPYATLSPEGAVRAALYLASDEANYVSGKNLVVDGGCSVVNPTLEKALRATFT</sequence>
<comment type="similarity">
    <text evidence="1">Belongs to the short-chain dehydrogenases/reductases (SDR) family.</text>
</comment>
<keyword evidence="2" id="KW-0560">Oxidoreductase</keyword>
<dbReference type="PRINTS" id="PR00080">
    <property type="entry name" value="SDRFAMILY"/>
</dbReference>
<dbReference type="Gene3D" id="3.40.50.720">
    <property type="entry name" value="NAD(P)-binding Rossmann-like Domain"/>
    <property type="match status" value="2"/>
</dbReference>
<accession>A0A059A4H2</accession>
<evidence type="ECO:0000256" key="2">
    <source>
        <dbReference type="ARBA" id="ARBA00023002"/>
    </source>
</evidence>
<evidence type="ECO:0000256" key="1">
    <source>
        <dbReference type="ARBA" id="ARBA00006484"/>
    </source>
</evidence>
<dbReference type="PANTHER" id="PTHR43180:SF37">
    <property type="entry name" value="TROPINONE REDUCTASE-LIKE 2"/>
    <property type="match status" value="1"/>
</dbReference>
<evidence type="ECO:0000313" key="3">
    <source>
        <dbReference type="EMBL" id="KCW48987.1"/>
    </source>
</evidence>
<dbReference type="PANTHER" id="PTHR43180">
    <property type="entry name" value="3-OXOACYL-(ACYL-CARRIER-PROTEIN) REDUCTASE (AFU_ORTHOLOGUE AFUA_6G11210)"/>
    <property type="match status" value="1"/>
</dbReference>
<name>A0A059A4H2_EUCGR</name>
<proteinExistence type="inferred from homology"/>
<dbReference type="STRING" id="71139.A0A059A4H2"/>
<dbReference type="InParanoid" id="A0A059A4H2"/>
<dbReference type="InterPro" id="IPR020904">
    <property type="entry name" value="Sc_DH/Rdtase_CS"/>
</dbReference>
<dbReference type="InterPro" id="IPR002347">
    <property type="entry name" value="SDR_fam"/>
</dbReference>
<dbReference type="GO" id="GO:0016491">
    <property type="term" value="F:oxidoreductase activity"/>
    <property type="evidence" value="ECO:0007669"/>
    <property type="project" value="UniProtKB-KW"/>
</dbReference>
<dbReference type="AlphaFoldDB" id="A0A059A4H2"/>
<dbReference type="PRINTS" id="PR00081">
    <property type="entry name" value="GDHRDH"/>
</dbReference>
<dbReference type="InterPro" id="IPR036291">
    <property type="entry name" value="NAD(P)-bd_dom_sf"/>
</dbReference>